<dbReference type="EC" id="2.3.1.286" evidence="3"/>
<evidence type="ECO:0000313" key="7">
    <source>
        <dbReference type="Proteomes" id="UP000604083"/>
    </source>
</evidence>
<dbReference type="Gene3D" id="3.40.50.1220">
    <property type="entry name" value="TPP-binding domain"/>
    <property type="match status" value="1"/>
</dbReference>
<dbReference type="GO" id="GO:0017136">
    <property type="term" value="F:histone deacetylase activity, NAD-dependent"/>
    <property type="evidence" value="ECO:0007669"/>
    <property type="project" value="TreeGrafter"/>
</dbReference>
<feature type="binding site" evidence="3">
    <location>
        <begin position="9"/>
        <end position="28"/>
    </location>
    <ligand>
        <name>NAD(+)</name>
        <dbReference type="ChEBI" id="CHEBI:57540"/>
    </ligand>
</feature>
<keyword evidence="7" id="KW-1185">Reference proteome</keyword>
<dbReference type="GO" id="GO:0008270">
    <property type="term" value="F:zinc ion binding"/>
    <property type="evidence" value="ECO:0007669"/>
    <property type="project" value="UniProtKB-UniRule"/>
</dbReference>
<dbReference type="AlphaFoldDB" id="A0A934RRW2"/>
<comment type="subcellular location">
    <subcellularLocation>
        <location evidence="3">Cytoplasm</location>
    </subcellularLocation>
</comment>
<feature type="active site" description="Proton acceptor" evidence="3 4">
    <location>
        <position position="106"/>
    </location>
</feature>
<feature type="binding site" evidence="3 4">
    <location>
        <position position="133"/>
    </location>
    <ligand>
        <name>Zn(2+)</name>
        <dbReference type="ChEBI" id="CHEBI:29105"/>
    </ligand>
</feature>
<dbReference type="InterPro" id="IPR026591">
    <property type="entry name" value="Sirtuin_cat_small_dom_sf"/>
</dbReference>
<keyword evidence="1" id="KW-0808">Transferase</keyword>
<name>A0A934RRW2_9BACT</name>
<evidence type="ECO:0000259" key="5">
    <source>
        <dbReference type="PROSITE" id="PS50305"/>
    </source>
</evidence>
<gene>
    <name evidence="3" type="primary">cobB</name>
    <name evidence="6" type="ORF">JIN78_12035</name>
</gene>
<comment type="similarity">
    <text evidence="3">Belongs to the sirtuin family. Class III subfamily.</text>
</comment>
<dbReference type="Pfam" id="PF02146">
    <property type="entry name" value="SIR2"/>
    <property type="match status" value="1"/>
</dbReference>
<dbReference type="InterPro" id="IPR003000">
    <property type="entry name" value="Sirtuin"/>
</dbReference>
<comment type="cofactor">
    <cofactor evidence="3">
        <name>Zn(2+)</name>
        <dbReference type="ChEBI" id="CHEBI:29105"/>
    </cofactor>
    <text evidence="3">Binds 1 zinc ion per subunit.</text>
</comment>
<dbReference type="GO" id="GO:0070403">
    <property type="term" value="F:NAD+ binding"/>
    <property type="evidence" value="ECO:0007669"/>
    <property type="project" value="UniProtKB-UniRule"/>
</dbReference>
<evidence type="ECO:0000256" key="4">
    <source>
        <dbReference type="PROSITE-ProRule" id="PRU00236"/>
    </source>
</evidence>
<evidence type="ECO:0000256" key="3">
    <source>
        <dbReference type="HAMAP-Rule" id="MF_01121"/>
    </source>
</evidence>
<dbReference type="PROSITE" id="PS50305">
    <property type="entry name" value="SIRTUIN"/>
    <property type="match status" value="1"/>
</dbReference>
<comment type="catalytic activity">
    <reaction evidence="3">
        <text>N(6)-acetyl-L-lysyl-[protein] + NAD(+) + H2O = 2''-O-acetyl-ADP-D-ribose + nicotinamide + L-lysyl-[protein]</text>
        <dbReference type="Rhea" id="RHEA:43636"/>
        <dbReference type="Rhea" id="RHEA-COMP:9752"/>
        <dbReference type="Rhea" id="RHEA-COMP:10731"/>
        <dbReference type="ChEBI" id="CHEBI:15377"/>
        <dbReference type="ChEBI" id="CHEBI:17154"/>
        <dbReference type="ChEBI" id="CHEBI:29969"/>
        <dbReference type="ChEBI" id="CHEBI:57540"/>
        <dbReference type="ChEBI" id="CHEBI:61930"/>
        <dbReference type="ChEBI" id="CHEBI:83767"/>
        <dbReference type="EC" id="2.3.1.286"/>
    </reaction>
</comment>
<dbReference type="Gene3D" id="3.30.1600.10">
    <property type="entry name" value="SIR2/SIRT2 'Small Domain"/>
    <property type="match status" value="1"/>
</dbReference>
<comment type="caution">
    <text evidence="6">The sequence shown here is derived from an EMBL/GenBank/DDBJ whole genome shotgun (WGS) entry which is preliminary data.</text>
</comment>
<dbReference type="PANTHER" id="PTHR11085">
    <property type="entry name" value="NAD-DEPENDENT PROTEIN DEACYLASE SIRTUIN-5, MITOCHONDRIAL-RELATED"/>
    <property type="match status" value="1"/>
</dbReference>
<feature type="binding site" evidence="3">
    <location>
        <begin position="173"/>
        <end position="175"/>
    </location>
    <ligand>
        <name>NAD(+)</name>
        <dbReference type="ChEBI" id="CHEBI:57540"/>
    </ligand>
</feature>
<sequence length="230" mass="25249">MAKIVVLTGAGVSAESGLRTFRDHDGLWEGHAVEEVATPEAFMRQPEIVHRFYNQRRQDVKAACPNEAHLALARLENALGEDLLLVTQNVDDLHERAGGRRVWHMHGQLGRLRCVFCDYMGPCPGELTSRSSCCQCGEAGGLRPDIVWFGEVPYYLDEIAHHLAQCELFVAIGTSGAVYPAGNFVNLASYEGARTLELNLARSENSARFSEVRLGPATQVVSAWVAELLG</sequence>
<feature type="domain" description="Deacetylase sirtuin-type" evidence="5">
    <location>
        <begin position="1"/>
        <end position="230"/>
    </location>
</feature>
<dbReference type="GO" id="GO:0036055">
    <property type="term" value="F:protein-succinyllysine desuccinylase activity"/>
    <property type="evidence" value="ECO:0007669"/>
    <property type="project" value="UniProtKB-UniRule"/>
</dbReference>
<evidence type="ECO:0000313" key="6">
    <source>
        <dbReference type="EMBL" id="MBK1834792.1"/>
    </source>
</evidence>
<keyword evidence="3 4" id="KW-0479">Metal-binding</keyword>
<dbReference type="InterPro" id="IPR027546">
    <property type="entry name" value="Sirtuin_class_III"/>
</dbReference>
<dbReference type="RefSeq" id="WP_200392225.1">
    <property type="nucleotide sequence ID" value="NZ_JAENIO010000032.1"/>
</dbReference>
<keyword evidence="2 3" id="KW-0520">NAD</keyword>
<feature type="binding site" evidence="3 4">
    <location>
        <position position="117"/>
    </location>
    <ligand>
        <name>Zn(2+)</name>
        <dbReference type="ChEBI" id="CHEBI:29105"/>
    </ligand>
</feature>
<dbReference type="HAMAP" id="MF_01121">
    <property type="entry name" value="Sirtuin_ClassIII"/>
    <property type="match status" value="1"/>
</dbReference>
<feature type="binding site" evidence="3 4">
    <location>
        <position position="114"/>
    </location>
    <ligand>
        <name>Zn(2+)</name>
        <dbReference type="ChEBI" id="CHEBI:29105"/>
    </ligand>
</feature>
<dbReference type="InterPro" id="IPR050134">
    <property type="entry name" value="NAD-dep_sirtuin_deacylases"/>
</dbReference>
<evidence type="ECO:0000256" key="2">
    <source>
        <dbReference type="ARBA" id="ARBA00023027"/>
    </source>
</evidence>
<feature type="binding site" evidence="3">
    <location>
        <position position="56"/>
    </location>
    <ligand>
        <name>substrate</name>
    </ligand>
</feature>
<dbReference type="PANTHER" id="PTHR11085:SF4">
    <property type="entry name" value="NAD-DEPENDENT PROTEIN DEACYLASE"/>
    <property type="match status" value="1"/>
</dbReference>
<comment type="domain">
    <text evidence="3">2 residues (Tyr-53 and Arg-56) present in a large hydrophobic pocket are probably involved in substrate specificity. They are important for desuccinylation activity, but dispensable for deacetylation activity.</text>
</comment>
<evidence type="ECO:0000256" key="1">
    <source>
        <dbReference type="ARBA" id="ARBA00022679"/>
    </source>
</evidence>
<dbReference type="SUPFAM" id="SSF52467">
    <property type="entry name" value="DHS-like NAD/FAD-binding domain"/>
    <property type="match status" value="1"/>
</dbReference>
<dbReference type="GO" id="GO:0005737">
    <property type="term" value="C:cytoplasm"/>
    <property type="evidence" value="ECO:0007669"/>
    <property type="project" value="UniProtKB-SubCell"/>
</dbReference>
<reference evidence="6" key="1">
    <citation type="submission" date="2021-01" db="EMBL/GenBank/DDBJ databases">
        <title>Modified the classification status of verrucomicrobia.</title>
        <authorList>
            <person name="Feng X."/>
        </authorList>
    </citation>
    <scope>NUCLEOTIDE SEQUENCE</scope>
    <source>
        <strain evidence="6">KCTC 12986</strain>
    </source>
</reference>
<feature type="binding site" evidence="3">
    <location>
        <begin position="88"/>
        <end position="91"/>
    </location>
    <ligand>
        <name>NAD(+)</name>
        <dbReference type="ChEBI" id="CHEBI:57540"/>
    </ligand>
</feature>
<dbReference type="InterPro" id="IPR029035">
    <property type="entry name" value="DHS-like_NAD/FAD-binding_dom"/>
</dbReference>
<feature type="binding site" evidence="3 4">
    <location>
        <position position="136"/>
    </location>
    <ligand>
        <name>Zn(2+)</name>
        <dbReference type="ChEBI" id="CHEBI:29105"/>
    </ligand>
</feature>
<comment type="function">
    <text evidence="3">NAD-dependent lysine deacetylase and desuccinylase that specifically removes acetyl and succinyl groups on target proteins. Modulates the activities of several proteins which are inactive in their acylated form.</text>
</comment>
<comment type="catalytic activity">
    <reaction evidence="3">
        <text>N(6)-succinyl-L-lysyl-[protein] + NAD(+) + H2O = 2''-O-succinyl-ADP-D-ribose + nicotinamide + L-lysyl-[protein]</text>
        <dbReference type="Rhea" id="RHEA:47668"/>
        <dbReference type="Rhea" id="RHEA-COMP:9752"/>
        <dbReference type="Rhea" id="RHEA-COMP:11877"/>
        <dbReference type="ChEBI" id="CHEBI:15377"/>
        <dbReference type="ChEBI" id="CHEBI:17154"/>
        <dbReference type="ChEBI" id="CHEBI:29969"/>
        <dbReference type="ChEBI" id="CHEBI:57540"/>
        <dbReference type="ChEBI" id="CHEBI:87830"/>
        <dbReference type="ChEBI" id="CHEBI:87832"/>
    </reaction>
</comment>
<feature type="binding site" evidence="3">
    <location>
        <position position="217"/>
    </location>
    <ligand>
        <name>NAD(+)</name>
        <dbReference type="ChEBI" id="CHEBI:57540"/>
    </ligand>
</feature>
<dbReference type="GO" id="GO:0036054">
    <property type="term" value="F:protein-malonyllysine demalonylase activity"/>
    <property type="evidence" value="ECO:0007669"/>
    <property type="project" value="InterPro"/>
</dbReference>
<organism evidence="6 7">
    <name type="scientific">Roseibacillus ishigakijimensis</name>
    <dbReference type="NCBI Taxonomy" id="454146"/>
    <lineage>
        <taxon>Bacteria</taxon>
        <taxon>Pseudomonadati</taxon>
        <taxon>Verrucomicrobiota</taxon>
        <taxon>Verrucomicrobiia</taxon>
        <taxon>Verrucomicrobiales</taxon>
        <taxon>Verrucomicrobiaceae</taxon>
        <taxon>Roseibacillus</taxon>
    </lineage>
</organism>
<keyword evidence="3 4" id="KW-0862">Zinc</keyword>
<dbReference type="EMBL" id="JAENIO010000032">
    <property type="protein sequence ID" value="MBK1834792.1"/>
    <property type="molecule type" value="Genomic_DNA"/>
</dbReference>
<proteinExistence type="inferred from homology"/>
<protein>
    <recommendedName>
        <fullName evidence="3">NAD-dependent protein deacylase</fullName>
        <ecNumber evidence="3">2.3.1.286</ecNumber>
    </recommendedName>
    <alternativeName>
        <fullName evidence="3">Regulatory protein SIR2 homolog</fullName>
    </alternativeName>
</protein>
<dbReference type="InterPro" id="IPR026590">
    <property type="entry name" value="Ssirtuin_cat_dom"/>
</dbReference>
<feature type="binding site" evidence="3">
    <location>
        <position position="53"/>
    </location>
    <ligand>
        <name>substrate</name>
    </ligand>
</feature>
<accession>A0A934RRW2</accession>
<dbReference type="Proteomes" id="UP000604083">
    <property type="component" value="Unassembled WGS sequence"/>
</dbReference>
<keyword evidence="3" id="KW-0963">Cytoplasm</keyword>
<feature type="binding site" evidence="3">
    <location>
        <begin position="199"/>
        <end position="201"/>
    </location>
    <ligand>
        <name>NAD(+)</name>
        <dbReference type="ChEBI" id="CHEBI:57540"/>
    </ligand>
</feature>